<dbReference type="InterPro" id="IPR038636">
    <property type="entry name" value="Wzi_sf"/>
</dbReference>
<reference evidence="1 2" key="1">
    <citation type="submission" date="2018-07" db="EMBL/GenBank/DDBJ databases">
        <title>Genomic Encyclopedia of Type Strains, Phase IV (KMG-IV): sequencing the most valuable type-strain genomes for metagenomic binning, comparative biology and taxonomic classification.</title>
        <authorList>
            <person name="Goeker M."/>
        </authorList>
    </citation>
    <scope>NUCLEOTIDE SEQUENCE [LARGE SCALE GENOMIC DNA]</scope>
    <source>
        <strain evidence="1 2">DSM 4134</strain>
    </source>
</reference>
<dbReference type="RefSeq" id="WP_115868531.1">
    <property type="nucleotide sequence ID" value="NZ_QREG01000011.1"/>
</dbReference>
<dbReference type="InterPro" id="IPR026950">
    <property type="entry name" value="Caps_assemb_Wzi"/>
</dbReference>
<dbReference type="Proteomes" id="UP000256779">
    <property type="component" value="Unassembled WGS sequence"/>
</dbReference>
<dbReference type="OrthoDB" id="1293009at2"/>
<comment type="caution">
    <text evidence="1">The sequence shown here is derived from an EMBL/GenBank/DDBJ whole genome shotgun (WGS) entry which is preliminary data.</text>
</comment>
<proteinExistence type="predicted"/>
<keyword evidence="2" id="KW-1185">Reference proteome</keyword>
<dbReference type="Gene3D" id="2.40.160.130">
    <property type="entry name" value="Capsule assembly protein Wzi"/>
    <property type="match status" value="1"/>
</dbReference>
<accession>A0A3D9L511</accession>
<name>A0A3D9L511_MARFU</name>
<organism evidence="1 2">
    <name type="scientific">Marinoscillum furvescens DSM 4134</name>
    <dbReference type="NCBI Taxonomy" id="1122208"/>
    <lineage>
        <taxon>Bacteria</taxon>
        <taxon>Pseudomonadati</taxon>
        <taxon>Bacteroidota</taxon>
        <taxon>Cytophagia</taxon>
        <taxon>Cytophagales</taxon>
        <taxon>Reichenbachiellaceae</taxon>
        <taxon>Marinoscillum</taxon>
    </lineage>
</organism>
<protein>
    <submittedName>
        <fullName evidence="1">Capsule assembly protein Wzi</fullName>
    </submittedName>
</protein>
<dbReference type="Pfam" id="PF14052">
    <property type="entry name" value="Caps_assemb_Wzi"/>
    <property type="match status" value="1"/>
</dbReference>
<dbReference type="AlphaFoldDB" id="A0A3D9L511"/>
<gene>
    <name evidence="1" type="ORF">C7460_111152</name>
</gene>
<evidence type="ECO:0000313" key="2">
    <source>
        <dbReference type="Proteomes" id="UP000256779"/>
    </source>
</evidence>
<evidence type="ECO:0000313" key="1">
    <source>
        <dbReference type="EMBL" id="RED98010.1"/>
    </source>
</evidence>
<sequence>MEIRSIVVVSILYFILSFSAFSQKIITPDSYQSALWEFDRVEQYDSGHLALQYMIRDHGDKPISFLDPMIKFNGNTAFPYGYNDGAVWKGKGLNGEFHFGVSGKMGILSYAIQPVVFLAQNREYAVANPNTPYIYPFATNRIDWVQRYGNQSYHSFHLGQSEVKIAYQGFKLALGTQNFIVGHALYFPILMSNNAGGIPNLNIGTDRPINIGYKWLQIGEVEANLIYGLMKESDFFDNDQSNDLRYYNSAHVSFRPSLLPQLTLGFNKVLYKQTKYFDRQDLLSTFYNEFEPVKVVNGDTISSPNDFFDQMASLTGEWKFPESGFRVYAEYALNDFTGSPRVLEPEHSRAYMIGFQKSLKLKGVKFLINYEHSNLSRNLTYLYRPEPTYYIHSFSSQGYTHKGQIMGNSIGPGGNADHLEIKALITEPSLLISFFGRRTEHNKDYFITHDPDFHKHDVSVDFGLSSYWELSNITLGLKAVHSFNHNKYYIIGNNHKNVYFEISLQSKYFNL</sequence>
<dbReference type="EMBL" id="QREG01000011">
    <property type="protein sequence ID" value="RED98010.1"/>
    <property type="molecule type" value="Genomic_DNA"/>
</dbReference>